<name>A0ABW2TLH8_9PSEU</name>
<evidence type="ECO:0000313" key="3">
    <source>
        <dbReference type="Proteomes" id="UP001596512"/>
    </source>
</evidence>
<feature type="region of interest" description="Disordered" evidence="1">
    <location>
        <begin position="1"/>
        <end position="24"/>
    </location>
</feature>
<protein>
    <submittedName>
        <fullName evidence="2">Uncharacterized protein</fullName>
    </submittedName>
</protein>
<evidence type="ECO:0000313" key="2">
    <source>
        <dbReference type="EMBL" id="MFC7614108.1"/>
    </source>
</evidence>
<gene>
    <name evidence="2" type="ORF">ACFQV2_11670</name>
</gene>
<organism evidence="2 3">
    <name type="scientific">Actinokineospora soli</name>
    <dbReference type="NCBI Taxonomy" id="1048753"/>
    <lineage>
        <taxon>Bacteria</taxon>
        <taxon>Bacillati</taxon>
        <taxon>Actinomycetota</taxon>
        <taxon>Actinomycetes</taxon>
        <taxon>Pseudonocardiales</taxon>
        <taxon>Pseudonocardiaceae</taxon>
        <taxon>Actinokineospora</taxon>
    </lineage>
</organism>
<feature type="compositionally biased region" description="Basic and acidic residues" evidence="1">
    <location>
        <begin position="8"/>
        <end position="20"/>
    </location>
</feature>
<dbReference type="Proteomes" id="UP001596512">
    <property type="component" value="Unassembled WGS sequence"/>
</dbReference>
<keyword evidence="3" id="KW-1185">Reference proteome</keyword>
<reference evidence="3" key="1">
    <citation type="journal article" date="2019" name="Int. J. Syst. Evol. Microbiol.">
        <title>The Global Catalogue of Microorganisms (GCM) 10K type strain sequencing project: providing services to taxonomists for standard genome sequencing and annotation.</title>
        <authorList>
            <consortium name="The Broad Institute Genomics Platform"/>
            <consortium name="The Broad Institute Genome Sequencing Center for Infectious Disease"/>
            <person name="Wu L."/>
            <person name="Ma J."/>
        </authorList>
    </citation>
    <scope>NUCLEOTIDE SEQUENCE [LARGE SCALE GENOMIC DNA]</scope>
    <source>
        <strain evidence="3">JCM 17695</strain>
    </source>
</reference>
<proteinExistence type="predicted"/>
<evidence type="ECO:0000256" key="1">
    <source>
        <dbReference type="SAM" id="MobiDB-lite"/>
    </source>
</evidence>
<accession>A0ABW2TLH8</accession>
<dbReference type="EMBL" id="JBHTEY010000004">
    <property type="protein sequence ID" value="MFC7614108.1"/>
    <property type="molecule type" value="Genomic_DNA"/>
</dbReference>
<sequence>MTDDDDDLMARLRAAADRVDPPPGPVVEAARAALSTRRLDAELAQLVADSDLVGAGVVRAGDDEPRLLVFEVGDVLLELQVEHVRGQVEVRGLVTGAGGSAVVESGAGPREAPIDEDGWFTAAGLSGGPLRVRLRAPDGTAVVTGWVSV</sequence>
<comment type="caution">
    <text evidence="2">The sequence shown here is derived from an EMBL/GenBank/DDBJ whole genome shotgun (WGS) entry which is preliminary data.</text>
</comment>